<feature type="region of interest" description="Disordered" evidence="1">
    <location>
        <begin position="412"/>
        <end position="440"/>
    </location>
</feature>
<dbReference type="VEuPathDB" id="FungiDB:yc1106_07916"/>
<evidence type="ECO:0000256" key="1">
    <source>
        <dbReference type="SAM" id="MobiDB-lite"/>
    </source>
</evidence>
<dbReference type="Proteomes" id="UP001056012">
    <property type="component" value="Chromosome 6"/>
</dbReference>
<evidence type="ECO:0000313" key="2">
    <source>
        <dbReference type="EMBL" id="USP80642.1"/>
    </source>
</evidence>
<dbReference type="OrthoDB" id="3691291at2759"/>
<feature type="compositionally biased region" description="Low complexity" evidence="1">
    <location>
        <begin position="415"/>
        <end position="440"/>
    </location>
</feature>
<sequence length="470" mass="48471">MRGRWVLARLDYAIVHYVVDDGTVRVDCCQDHALGGPPGVGWAIDGRALVVCGREDADGIKDAGQVTQRPPLLESGRQNPFALGLGLDIEGNRLAGGAGFSLAVGLLQQVVLLVGMDVEALGREARDEWTGQRAVGDGRVGVNAQLGPVVLVLEIVQDLTGERRLIGKRGRCDGGFHAGVHSRRRHGRAWALEINWRSEVSRGAGVKEKLCGCGRSEDLASSPPPLTRACPPQLGNGRGASASFILGTAVRTRVLLSAAILLCALEKTPNITIKGQYRDNIVTMRASISSSVAIPTLLLLASAAVAQDASTSVSVVTSPFVSPSPTDEQVYTIQTDTTAVASDPWACYQDCFMPPCPPLACTNSGGVDSATPIPLPRPVSESIVSEITDASLSTVSGFMSIPVGETPISSGAIVTSASGSPTASASSAGSSAGTRTTSGLPQATSNAAALNAKADQIPLVAAIAGALVLL</sequence>
<organism evidence="2 3">
    <name type="scientific">Curvularia clavata</name>
    <dbReference type="NCBI Taxonomy" id="95742"/>
    <lineage>
        <taxon>Eukaryota</taxon>
        <taxon>Fungi</taxon>
        <taxon>Dikarya</taxon>
        <taxon>Ascomycota</taxon>
        <taxon>Pezizomycotina</taxon>
        <taxon>Dothideomycetes</taxon>
        <taxon>Pleosporomycetidae</taxon>
        <taxon>Pleosporales</taxon>
        <taxon>Pleosporineae</taxon>
        <taxon>Pleosporaceae</taxon>
        <taxon>Curvularia</taxon>
    </lineage>
</organism>
<name>A0A9Q8ZEQ5_CURCL</name>
<proteinExistence type="predicted"/>
<protein>
    <submittedName>
        <fullName evidence="2">Uncharacterized protein</fullName>
    </submittedName>
</protein>
<reference evidence="2" key="1">
    <citation type="submission" date="2021-12" db="EMBL/GenBank/DDBJ databases">
        <title>Curvularia clavata genome.</title>
        <authorList>
            <person name="Cao Y."/>
        </authorList>
    </citation>
    <scope>NUCLEOTIDE SEQUENCE</scope>
    <source>
        <strain evidence="2">Yc1106</strain>
    </source>
</reference>
<gene>
    <name evidence="2" type="ORF">yc1106_07916</name>
</gene>
<dbReference type="EMBL" id="CP089279">
    <property type="protein sequence ID" value="USP80642.1"/>
    <property type="molecule type" value="Genomic_DNA"/>
</dbReference>
<dbReference type="AlphaFoldDB" id="A0A9Q8ZEQ5"/>
<accession>A0A9Q8ZEQ5</accession>
<keyword evidence="3" id="KW-1185">Reference proteome</keyword>
<evidence type="ECO:0000313" key="3">
    <source>
        <dbReference type="Proteomes" id="UP001056012"/>
    </source>
</evidence>